<comment type="caution">
    <text evidence="2">The sequence shown here is derived from an EMBL/GenBank/DDBJ whole genome shotgun (WGS) entry which is preliminary data.</text>
</comment>
<protein>
    <recommendedName>
        <fullName evidence="1">Endonuclease/exonuclease/phosphatase domain-containing protein</fullName>
    </recommendedName>
</protein>
<dbReference type="Proteomes" id="UP001286313">
    <property type="component" value="Unassembled WGS sequence"/>
</dbReference>
<dbReference type="EMBL" id="JAWQEG010000040">
    <property type="protein sequence ID" value="KAK3895489.1"/>
    <property type="molecule type" value="Genomic_DNA"/>
</dbReference>
<feature type="domain" description="Endonuclease/exonuclease/phosphatase" evidence="1">
    <location>
        <begin position="15"/>
        <end position="105"/>
    </location>
</feature>
<dbReference type="GO" id="GO:0007508">
    <property type="term" value="P:larval heart development"/>
    <property type="evidence" value="ECO:0007669"/>
    <property type="project" value="TreeGrafter"/>
</dbReference>
<accession>A0AAE1GPG4</accession>
<gene>
    <name evidence="2" type="ORF">Pcinc_000831</name>
</gene>
<evidence type="ECO:0000313" key="2">
    <source>
        <dbReference type="EMBL" id="KAK3895489.1"/>
    </source>
</evidence>
<organism evidence="2 3">
    <name type="scientific">Petrolisthes cinctipes</name>
    <name type="common">Flat porcelain crab</name>
    <dbReference type="NCBI Taxonomy" id="88211"/>
    <lineage>
        <taxon>Eukaryota</taxon>
        <taxon>Metazoa</taxon>
        <taxon>Ecdysozoa</taxon>
        <taxon>Arthropoda</taxon>
        <taxon>Crustacea</taxon>
        <taxon>Multicrustacea</taxon>
        <taxon>Malacostraca</taxon>
        <taxon>Eumalacostraca</taxon>
        <taxon>Eucarida</taxon>
        <taxon>Decapoda</taxon>
        <taxon>Pleocyemata</taxon>
        <taxon>Anomura</taxon>
        <taxon>Galatheoidea</taxon>
        <taxon>Porcellanidae</taxon>
        <taxon>Petrolisthes</taxon>
    </lineage>
</organism>
<dbReference type="Gene3D" id="3.60.10.10">
    <property type="entry name" value="Endonuclease/exonuclease/phosphatase"/>
    <property type="match status" value="1"/>
</dbReference>
<dbReference type="SUPFAM" id="SSF56219">
    <property type="entry name" value="DNase I-like"/>
    <property type="match status" value="1"/>
</dbReference>
<dbReference type="InterPro" id="IPR005135">
    <property type="entry name" value="Endo/exonuclease/phosphatase"/>
</dbReference>
<evidence type="ECO:0000313" key="3">
    <source>
        <dbReference type="Proteomes" id="UP001286313"/>
    </source>
</evidence>
<dbReference type="GO" id="GO:0031012">
    <property type="term" value="C:extracellular matrix"/>
    <property type="evidence" value="ECO:0007669"/>
    <property type="project" value="TreeGrafter"/>
</dbReference>
<dbReference type="InterPro" id="IPR036691">
    <property type="entry name" value="Endo/exonu/phosph_ase_sf"/>
</dbReference>
<dbReference type="PANTHER" id="PTHR33395">
    <property type="entry name" value="TRANSCRIPTASE, PUTATIVE-RELATED-RELATED"/>
    <property type="match status" value="1"/>
</dbReference>
<reference evidence="2" key="1">
    <citation type="submission" date="2023-10" db="EMBL/GenBank/DDBJ databases">
        <title>Genome assemblies of two species of porcelain crab, Petrolisthes cinctipes and Petrolisthes manimaculis (Anomura: Porcellanidae).</title>
        <authorList>
            <person name="Angst P."/>
        </authorList>
    </citation>
    <scope>NUCLEOTIDE SEQUENCE</scope>
    <source>
        <strain evidence="2">PB745_01</strain>
        <tissue evidence="2">Gill</tissue>
    </source>
</reference>
<evidence type="ECO:0000259" key="1">
    <source>
        <dbReference type="Pfam" id="PF14529"/>
    </source>
</evidence>
<sequence>MNFSTCMDAITAEITKLECPQPTVIINGDFNLPNVNWTTTNVYGGTSSGRLQANILFSLSEQIFSKQVINIPTRQNNILDLFFTTNEELINDIHAEQTLMSDHKVLVVNTTLRMAENPIHRDNENTPTKSFKQLNFSHEEINWSCINEQVNNIKWEEKIRNLDPDQMYTQILTTLLNICDTHIPKRVYRKRRTKIPRDRKILMRKRTKLSKKLAKELNT</sequence>
<dbReference type="AlphaFoldDB" id="A0AAE1GPG4"/>
<dbReference type="GO" id="GO:0061343">
    <property type="term" value="P:cell adhesion involved in heart morphogenesis"/>
    <property type="evidence" value="ECO:0007669"/>
    <property type="project" value="TreeGrafter"/>
</dbReference>
<dbReference type="PANTHER" id="PTHR33395:SF22">
    <property type="entry name" value="REVERSE TRANSCRIPTASE DOMAIN-CONTAINING PROTEIN"/>
    <property type="match status" value="1"/>
</dbReference>
<proteinExistence type="predicted"/>
<dbReference type="Pfam" id="PF14529">
    <property type="entry name" value="Exo_endo_phos_2"/>
    <property type="match status" value="1"/>
</dbReference>
<dbReference type="GO" id="GO:0003824">
    <property type="term" value="F:catalytic activity"/>
    <property type="evidence" value="ECO:0007669"/>
    <property type="project" value="InterPro"/>
</dbReference>
<name>A0AAE1GPG4_PETCI</name>
<keyword evidence="3" id="KW-1185">Reference proteome</keyword>